<keyword evidence="10" id="KW-1133">Transmembrane helix</keyword>
<dbReference type="PANTHER" id="PTHR46206">
    <property type="entry name" value="CYTOCHROME P450"/>
    <property type="match status" value="1"/>
</dbReference>
<feature type="binding site" description="axial binding residue" evidence="8">
    <location>
        <position position="461"/>
    </location>
    <ligand>
        <name>heme</name>
        <dbReference type="ChEBI" id="CHEBI:30413"/>
    </ligand>
    <ligandPart>
        <name>Fe</name>
        <dbReference type="ChEBI" id="CHEBI:18248"/>
    </ligandPart>
</feature>
<dbReference type="AlphaFoldDB" id="A0A8H4IZR4"/>
<keyword evidence="12" id="KW-1185">Reference proteome</keyword>
<dbReference type="GO" id="GO:0016705">
    <property type="term" value="F:oxidoreductase activity, acting on paired donors, with incorporation or reduction of molecular oxygen"/>
    <property type="evidence" value="ECO:0007669"/>
    <property type="project" value="InterPro"/>
</dbReference>
<organism evidence="11 12">
    <name type="scientific">Botryosphaeria dothidea</name>
    <dbReference type="NCBI Taxonomy" id="55169"/>
    <lineage>
        <taxon>Eukaryota</taxon>
        <taxon>Fungi</taxon>
        <taxon>Dikarya</taxon>
        <taxon>Ascomycota</taxon>
        <taxon>Pezizomycotina</taxon>
        <taxon>Dothideomycetes</taxon>
        <taxon>Dothideomycetes incertae sedis</taxon>
        <taxon>Botryosphaeriales</taxon>
        <taxon>Botryosphaeriaceae</taxon>
        <taxon>Botryosphaeria</taxon>
    </lineage>
</organism>
<keyword evidence="10" id="KW-0472">Membrane</keyword>
<dbReference type="OrthoDB" id="1844152at2759"/>
<evidence type="ECO:0000256" key="8">
    <source>
        <dbReference type="PIRSR" id="PIRSR602403-1"/>
    </source>
</evidence>
<protein>
    <submittedName>
        <fullName evidence="11">Cytochrome p450 protein</fullName>
    </submittedName>
</protein>
<evidence type="ECO:0000256" key="2">
    <source>
        <dbReference type="ARBA" id="ARBA00010617"/>
    </source>
</evidence>
<keyword evidence="5 9" id="KW-0560">Oxidoreductase</keyword>
<dbReference type="PRINTS" id="PR00385">
    <property type="entry name" value="P450"/>
</dbReference>
<evidence type="ECO:0000256" key="1">
    <source>
        <dbReference type="ARBA" id="ARBA00001971"/>
    </source>
</evidence>
<keyword evidence="4 8" id="KW-0479">Metal-binding</keyword>
<keyword evidence="6 8" id="KW-0408">Iron</keyword>
<evidence type="ECO:0000256" key="7">
    <source>
        <dbReference type="ARBA" id="ARBA00023033"/>
    </source>
</evidence>
<comment type="cofactor">
    <cofactor evidence="1 8">
        <name>heme</name>
        <dbReference type="ChEBI" id="CHEBI:30413"/>
    </cofactor>
</comment>
<dbReference type="PROSITE" id="PS00086">
    <property type="entry name" value="CYTOCHROME_P450"/>
    <property type="match status" value="1"/>
</dbReference>
<dbReference type="GO" id="GO:0005506">
    <property type="term" value="F:iron ion binding"/>
    <property type="evidence" value="ECO:0007669"/>
    <property type="project" value="InterPro"/>
</dbReference>
<evidence type="ECO:0000313" key="12">
    <source>
        <dbReference type="Proteomes" id="UP000572817"/>
    </source>
</evidence>
<sequence length="519" mass="59279">MVMDSSYKSTLHSLSVSHLNLQPTRFVGAIALFIITFLCYKIGIHDKTYAGFKLVGKENGEWSNKAAKERWAKNSVGVVKKGLEECGGRPFQVMTHHGPTIILPIEYLNDIKDNEQLTLVGFAKRDYFATYPGMDIFIGDPVFAAVVRQKLTQALGGLTVTLWKEACAVFKEHLGRADDWTDAKFSRLAESVASRLSSLVFLGPPLCRDRAWLDISEKYTMYCMRAFQRFADFHPLVLPFVYRFLPESRILVQQQKLARAVIEPEIRARRAARSEAQRSGKRYDSNDAISWFDDVTQGKPYDFPLAQLRLSAAAIHTTSSTLTLIMYDILRYPELIPALRKEVVSVLKEDRGWKKTSLYKMHLLDSVMKESIRIATPSPFAMRRYVHENITLFDGTKIPKGSYFMMSCVHLLDPSNFGENGDKFDGFRFLNLRQQPGQENRWQFVNTGPDNMRFGHGSRACPGRFFAANEIKISLAFLLLNYDWRFKGEPPKGRSGEYEYKPDPATIVQFKSRQPEIDL</sequence>
<dbReference type="CDD" id="cd11041">
    <property type="entry name" value="CYP503A1-like"/>
    <property type="match status" value="1"/>
</dbReference>
<evidence type="ECO:0000256" key="4">
    <source>
        <dbReference type="ARBA" id="ARBA00022723"/>
    </source>
</evidence>
<dbReference type="Pfam" id="PF00067">
    <property type="entry name" value="p450"/>
    <property type="match status" value="1"/>
</dbReference>
<keyword evidence="10" id="KW-0812">Transmembrane</keyword>
<evidence type="ECO:0000256" key="5">
    <source>
        <dbReference type="ARBA" id="ARBA00023002"/>
    </source>
</evidence>
<gene>
    <name evidence="11" type="ORF">GTA08_BOTSDO03358</name>
</gene>
<keyword evidence="7 9" id="KW-0503">Monooxygenase</keyword>
<keyword evidence="3 8" id="KW-0349">Heme</keyword>
<proteinExistence type="inferred from homology"/>
<evidence type="ECO:0000256" key="10">
    <source>
        <dbReference type="SAM" id="Phobius"/>
    </source>
</evidence>
<dbReference type="Proteomes" id="UP000572817">
    <property type="component" value="Unassembled WGS sequence"/>
</dbReference>
<dbReference type="GO" id="GO:0020037">
    <property type="term" value="F:heme binding"/>
    <property type="evidence" value="ECO:0007669"/>
    <property type="project" value="InterPro"/>
</dbReference>
<evidence type="ECO:0000256" key="9">
    <source>
        <dbReference type="RuleBase" id="RU000461"/>
    </source>
</evidence>
<dbReference type="InterPro" id="IPR001128">
    <property type="entry name" value="Cyt_P450"/>
</dbReference>
<name>A0A8H4IZR4_9PEZI</name>
<dbReference type="Gene3D" id="1.10.630.10">
    <property type="entry name" value="Cytochrome P450"/>
    <property type="match status" value="1"/>
</dbReference>
<dbReference type="GO" id="GO:0004497">
    <property type="term" value="F:monooxygenase activity"/>
    <property type="evidence" value="ECO:0007669"/>
    <property type="project" value="UniProtKB-KW"/>
</dbReference>
<accession>A0A8H4IZR4</accession>
<dbReference type="InterPro" id="IPR036396">
    <property type="entry name" value="Cyt_P450_sf"/>
</dbReference>
<dbReference type="SUPFAM" id="SSF48264">
    <property type="entry name" value="Cytochrome P450"/>
    <property type="match status" value="1"/>
</dbReference>
<feature type="transmembrane region" description="Helical" evidence="10">
    <location>
        <begin position="26"/>
        <end position="44"/>
    </location>
</feature>
<evidence type="ECO:0000256" key="3">
    <source>
        <dbReference type="ARBA" id="ARBA00022617"/>
    </source>
</evidence>
<dbReference type="PRINTS" id="PR00465">
    <property type="entry name" value="EP450IV"/>
</dbReference>
<dbReference type="InterPro" id="IPR017972">
    <property type="entry name" value="Cyt_P450_CS"/>
</dbReference>
<dbReference type="InterPro" id="IPR002403">
    <property type="entry name" value="Cyt_P450_E_grp-IV"/>
</dbReference>
<comment type="caution">
    <text evidence="11">The sequence shown here is derived from an EMBL/GenBank/DDBJ whole genome shotgun (WGS) entry which is preliminary data.</text>
</comment>
<evidence type="ECO:0000313" key="11">
    <source>
        <dbReference type="EMBL" id="KAF4309304.1"/>
    </source>
</evidence>
<evidence type="ECO:0000256" key="6">
    <source>
        <dbReference type="ARBA" id="ARBA00023004"/>
    </source>
</evidence>
<dbReference type="PANTHER" id="PTHR46206:SF2">
    <property type="entry name" value="CYTOCHROME P450 MONOOXYGENASE AUSG-RELATED"/>
    <property type="match status" value="1"/>
</dbReference>
<reference evidence="11" key="1">
    <citation type="submission" date="2020-04" db="EMBL/GenBank/DDBJ databases">
        <title>Genome Assembly and Annotation of Botryosphaeria dothidea sdau 11-99, a Latent Pathogen of Apple Fruit Ring Rot in China.</title>
        <authorList>
            <person name="Yu C."/>
            <person name="Diao Y."/>
            <person name="Lu Q."/>
            <person name="Zhao J."/>
            <person name="Cui S."/>
            <person name="Peng C."/>
            <person name="He B."/>
            <person name="Liu H."/>
        </authorList>
    </citation>
    <scope>NUCLEOTIDE SEQUENCE [LARGE SCALE GENOMIC DNA]</scope>
    <source>
        <strain evidence="11">Sdau11-99</strain>
    </source>
</reference>
<comment type="similarity">
    <text evidence="2 9">Belongs to the cytochrome P450 family.</text>
</comment>
<dbReference type="EMBL" id="WWBZ02000016">
    <property type="protein sequence ID" value="KAF4309304.1"/>
    <property type="molecule type" value="Genomic_DNA"/>
</dbReference>